<sequence length="65" mass="6662">MNDKSLLSPAVTGRFSAETIPLVTVPVSPSGEPIAIVASPTTTESESPNAATGKFPRSTFNTAKS</sequence>
<feature type="region of interest" description="Disordered" evidence="1">
    <location>
        <begin position="40"/>
        <end position="65"/>
    </location>
</feature>
<gene>
    <name evidence="2" type="ORF">UFOPK2648_00910</name>
</gene>
<feature type="compositionally biased region" description="Polar residues" evidence="1">
    <location>
        <begin position="40"/>
        <end position="50"/>
    </location>
</feature>
<proteinExistence type="predicted"/>
<evidence type="ECO:0000256" key="1">
    <source>
        <dbReference type="SAM" id="MobiDB-lite"/>
    </source>
</evidence>
<organism evidence="2">
    <name type="scientific">freshwater metagenome</name>
    <dbReference type="NCBI Taxonomy" id="449393"/>
    <lineage>
        <taxon>unclassified sequences</taxon>
        <taxon>metagenomes</taxon>
        <taxon>ecological metagenomes</taxon>
    </lineage>
</organism>
<dbReference type="AlphaFoldDB" id="A0A6J6QQQ3"/>
<accession>A0A6J6QQQ3</accession>
<name>A0A6J6QQQ3_9ZZZZ</name>
<protein>
    <submittedName>
        <fullName evidence="2">Unannotated protein</fullName>
    </submittedName>
</protein>
<reference evidence="2" key="1">
    <citation type="submission" date="2020-05" db="EMBL/GenBank/DDBJ databases">
        <authorList>
            <person name="Chiriac C."/>
            <person name="Salcher M."/>
            <person name="Ghai R."/>
            <person name="Kavagutti S V."/>
        </authorList>
    </citation>
    <scope>NUCLEOTIDE SEQUENCE</scope>
</reference>
<evidence type="ECO:0000313" key="2">
    <source>
        <dbReference type="EMBL" id="CAB4711288.1"/>
    </source>
</evidence>
<dbReference type="EMBL" id="CAEZYC010000048">
    <property type="protein sequence ID" value="CAB4711288.1"/>
    <property type="molecule type" value="Genomic_DNA"/>
</dbReference>